<dbReference type="InterPro" id="IPR001387">
    <property type="entry name" value="Cro/C1-type_HTH"/>
</dbReference>
<dbReference type="EMBL" id="QMIF01000003">
    <property type="protein sequence ID" value="TVM34901.1"/>
    <property type="molecule type" value="Genomic_DNA"/>
</dbReference>
<organism evidence="2 3">
    <name type="scientific">Oceanidesulfovibrio marinus</name>
    <dbReference type="NCBI Taxonomy" id="370038"/>
    <lineage>
        <taxon>Bacteria</taxon>
        <taxon>Pseudomonadati</taxon>
        <taxon>Thermodesulfobacteriota</taxon>
        <taxon>Desulfovibrionia</taxon>
        <taxon>Desulfovibrionales</taxon>
        <taxon>Desulfovibrionaceae</taxon>
        <taxon>Oceanidesulfovibrio</taxon>
    </lineage>
</organism>
<evidence type="ECO:0000313" key="2">
    <source>
        <dbReference type="EMBL" id="TVM34901.1"/>
    </source>
</evidence>
<accession>A0A6P1ZIU3</accession>
<protein>
    <submittedName>
        <fullName evidence="2">XRE family transcriptional regulator</fullName>
    </submittedName>
</protein>
<name>A0A6P1ZIU3_9BACT</name>
<dbReference type="Pfam" id="PF13744">
    <property type="entry name" value="HTH_37"/>
    <property type="match status" value="1"/>
</dbReference>
<evidence type="ECO:0000313" key="3">
    <source>
        <dbReference type="Proteomes" id="UP000434052"/>
    </source>
</evidence>
<dbReference type="InterPro" id="IPR010982">
    <property type="entry name" value="Lambda_DNA-bd_dom_sf"/>
</dbReference>
<dbReference type="AlphaFoldDB" id="A0A6P1ZIU3"/>
<dbReference type="InterPro" id="IPR039554">
    <property type="entry name" value="HigA2-like_HTH"/>
</dbReference>
<feature type="domain" description="HTH cro/C1-type" evidence="1">
    <location>
        <begin position="34"/>
        <end position="89"/>
    </location>
</feature>
<dbReference type="SMART" id="SM00530">
    <property type="entry name" value="HTH_XRE"/>
    <property type="match status" value="1"/>
</dbReference>
<comment type="caution">
    <text evidence="2">The sequence shown here is derived from an EMBL/GenBank/DDBJ whole genome shotgun (WGS) entry which is preliminary data.</text>
</comment>
<proteinExistence type="predicted"/>
<dbReference type="Proteomes" id="UP000434052">
    <property type="component" value="Unassembled WGS sequence"/>
</dbReference>
<dbReference type="GO" id="GO:0003677">
    <property type="term" value="F:DNA binding"/>
    <property type="evidence" value="ECO:0007669"/>
    <property type="project" value="InterPro"/>
</dbReference>
<dbReference type="Gene3D" id="1.10.260.40">
    <property type="entry name" value="lambda repressor-like DNA-binding domains"/>
    <property type="match status" value="1"/>
</dbReference>
<gene>
    <name evidence="2" type="ORF">DQK91_05685</name>
</gene>
<dbReference type="RefSeq" id="WP_144234504.1">
    <property type="nucleotide sequence ID" value="NZ_QMIF01000003.1"/>
</dbReference>
<evidence type="ECO:0000259" key="1">
    <source>
        <dbReference type="PROSITE" id="PS50943"/>
    </source>
</evidence>
<dbReference type="OrthoDB" id="9795596at2"/>
<dbReference type="PROSITE" id="PS50943">
    <property type="entry name" value="HTH_CROC1"/>
    <property type="match status" value="1"/>
</dbReference>
<dbReference type="SUPFAM" id="SSF47413">
    <property type="entry name" value="lambda repressor-like DNA-binding domains"/>
    <property type="match status" value="1"/>
</dbReference>
<dbReference type="CDD" id="cd00093">
    <property type="entry name" value="HTH_XRE"/>
    <property type="match status" value="1"/>
</dbReference>
<sequence>MTTQFVKGSGNVFADLGLPDAEELKVKAQLVLNLEKIVKKHQLTPREVAKRCETDQSTISKVLRGKLDLVTVERLIRWHSLLNQEITIVIRDSFSRDTKTACGHVQVIVD</sequence>
<reference evidence="2 3" key="1">
    <citation type="submission" date="2018-06" db="EMBL/GenBank/DDBJ databases">
        <title>Complete genome of Desulfovibrio marinus P48SEP.</title>
        <authorList>
            <person name="Crispim J.S."/>
            <person name="Vidigal P.M.P."/>
            <person name="Silva L.C.F."/>
            <person name="Araujo L.C."/>
            <person name="Laguardia C.N."/>
            <person name="Dias R.S."/>
            <person name="Sousa M.P."/>
            <person name="Paula S.O."/>
            <person name="Silva C."/>
        </authorList>
    </citation>
    <scope>NUCLEOTIDE SEQUENCE [LARGE SCALE GENOMIC DNA]</scope>
    <source>
        <strain evidence="2 3">P48SEP</strain>
    </source>
</reference>